<feature type="compositionally biased region" description="Low complexity" evidence="1">
    <location>
        <begin position="363"/>
        <end position="388"/>
    </location>
</feature>
<feature type="compositionally biased region" description="Basic and acidic residues" evidence="1">
    <location>
        <begin position="289"/>
        <end position="299"/>
    </location>
</feature>
<dbReference type="RefSeq" id="XP_025373271.1">
    <property type="nucleotide sequence ID" value="XM_025516784.1"/>
</dbReference>
<proteinExistence type="predicted"/>
<keyword evidence="3" id="KW-1185">Reference proteome</keyword>
<feature type="region of interest" description="Disordered" evidence="1">
    <location>
        <begin position="138"/>
        <end position="471"/>
    </location>
</feature>
<dbReference type="GeneID" id="37038654"/>
<organism evidence="2 3">
    <name type="scientific">Ceraceosorus guamensis</name>
    <dbReference type="NCBI Taxonomy" id="1522189"/>
    <lineage>
        <taxon>Eukaryota</taxon>
        <taxon>Fungi</taxon>
        <taxon>Dikarya</taxon>
        <taxon>Basidiomycota</taxon>
        <taxon>Ustilaginomycotina</taxon>
        <taxon>Exobasidiomycetes</taxon>
        <taxon>Ceraceosorales</taxon>
        <taxon>Ceraceosoraceae</taxon>
        <taxon>Ceraceosorus</taxon>
    </lineage>
</organism>
<evidence type="ECO:0000256" key="1">
    <source>
        <dbReference type="SAM" id="MobiDB-lite"/>
    </source>
</evidence>
<sequence>MTSALSQSAEVAEDVSRLSLSAGSIAQLEAQLQTCLTGLTHARDLIGDLSALQSSLATVTAEAARCSVGTDQAAQDTSVRGLESDIVNSGRVAQIGGVVEPKAGEVEQDGTLNHEASSPAPVATNERRLFKGRWTLIRPRTKTSQSTKEPAAADLSAVDNEADAADGTIAERPPLPLPASVSDGPTPHEDSAAIAHSPKRMQRRWALRGRSKAQSGSNAEPGPQTEVAETRIQEAELPTQEAESQAQEQTKTNGKHASRTLIKRVSARRDRSKTSGNKVASRLLPRRVLKPDGHGRDVTASRPSGKRALKILKIRQPRVRGPKRHPFALLPRLRSQSTSRQSEEGIQQRVDQANDSALEHADSSTSPAAGTSTAQSAPAPSSEAAASPIGIGAKLQAPKSANKAGKSDLPWPHVHASVAEEAADDAPPRENALAAAGAHTSSDGATAEPAQRASGSVEADGQGAAGPSRIWRLAAKLRPHLGSRRPHTQ</sequence>
<reference evidence="2 3" key="1">
    <citation type="journal article" date="2018" name="Mol. Biol. Evol.">
        <title>Broad Genomic Sampling Reveals a Smut Pathogenic Ancestry of the Fungal Clade Ustilaginomycotina.</title>
        <authorList>
            <person name="Kijpornyongpan T."/>
            <person name="Mondo S.J."/>
            <person name="Barry K."/>
            <person name="Sandor L."/>
            <person name="Lee J."/>
            <person name="Lipzen A."/>
            <person name="Pangilinan J."/>
            <person name="LaButti K."/>
            <person name="Hainaut M."/>
            <person name="Henrissat B."/>
            <person name="Grigoriev I.V."/>
            <person name="Spatafora J.W."/>
            <person name="Aime M.C."/>
        </authorList>
    </citation>
    <scope>NUCLEOTIDE SEQUENCE [LARGE SCALE GENOMIC DNA]</scope>
    <source>
        <strain evidence="2 3">MCA 4658</strain>
    </source>
</reference>
<feature type="compositionally biased region" description="Basic residues" evidence="1">
    <location>
        <begin position="197"/>
        <end position="211"/>
    </location>
</feature>
<dbReference type="Proteomes" id="UP000245783">
    <property type="component" value="Unassembled WGS sequence"/>
</dbReference>
<gene>
    <name evidence="2" type="ORF">IE81DRAFT_363534</name>
</gene>
<feature type="compositionally biased region" description="Low complexity" evidence="1">
    <location>
        <begin position="240"/>
        <end position="249"/>
    </location>
</feature>
<evidence type="ECO:0000313" key="3">
    <source>
        <dbReference type="Proteomes" id="UP000245783"/>
    </source>
</evidence>
<evidence type="ECO:0000313" key="2">
    <source>
        <dbReference type="EMBL" id="PWN46111.1"/>
    </source>
</evidence>
<name>A0A316WBU1_9BASI</name>
<feature type="compositionally biased region" description="Basic residues" evidence="1">
    <location>
        <begin position="304"/>
        <end position="326"/>
    </location>
</feature>
<dbReference type="EMBL" id="KZ819352">
    <property type="protein sequence ID" value="PWN46111.1"/>
    <property type="molecule type" value="Genomic_DNA"/>
</dbReference>
<dbReference type="AlphaFoldDB" id="A0A316WBU1"/>
<dbReference type="OrthoDB" id="10428911at2759"/>
<protein>
    <submittedName>
        <fullName evidence="2">Uncharacterized protein</fullName>
    </submittedName>
</protein>
<accession>A0A316WBU1</accession>
<dbReference type="InParanoid" id="A0A316WBU1"/>
<feature type="compositionally biased region" description="Basic residues" evidence="1">
    <location>
        <begin position="253"/>
        <end position="266"/>
    </location>
</feature>